<evidence type="ECO:0000256" key="1">
    <source>
        <dbReference type="SAM" id="MobiDB-lite"/>
    </source>
</evidence>
<evidence type="ECO:0000313" key="2">
    <source>
        <dbReference type="EMBL" id="GFD59100.1"/>
    </source>
</evidence>
<feature type="region of interest" description="Disordered" evidence="1">
    <location>
        <begin position="17"/>
        <end position="83"/>
    </location>
</feature>
<sequence>DESGCLEKSVLGSMKMTVSQKGPSKDLLNWYEDVNDQDEKEIDEDDDETDEQDDEIDEEAEDEKDDSDDELWSPKTIGATTKN</sequence>
<comment type="caution">
    <text evidence="2">The sequence shown here is derived from an EMBL/GenBank/DDBJ whole genome shotgun (WGS) entry which is preliminary data.</text>
</comment>
<proteinExistence type="predicted"/>
<feature type="compositionally biased region" description="Acidic residues" evidence="1">
    <location>
        <begin position="33"/>
        <end position="71"/>
    </location>
</feature>
<accession>A0A699XL86</accession>
<feature type="non-terminal residue" evidence="2">
    <location>
        <position position="83"/>
    </location>
</feature>
<organism evidence="2">
    <name type="scientific">Tanacetum cinerariifolium</name>
    <name type="common">Dalmatian daisy</name>
    <name type="synonym">Chrysanthemum cinerariifolium</name>
    <dbReference type="NCBI Taxonomy" id="118510"/>
    <lineage>
        <taxon>Eukaryota</taxon>
        <taxon>Viridiplantae</taxon>
        <taxon>Streptophyta</taxon>
        <taxon>Embryophyta</taxon>
        <taxon>Tracheophyta</taxon>
        <taxon>Spermatophyta</taxon>
        <taxon>Magnoliopsida</taxon>
        <taxon>eudicotyledons</taxon>
        <taxon>Gunneridae</taxon>
        <taxon>Pentapetalae</taxon>
        <taxon>asterids</taxon>
        <taxon>campanulids</taxon>
        <taxon>Asterales</taxon>
        <taxon>Asteraceae</taxon>
        <taxon>Asteroideae</taxon>
        <taxon>Anthemideae</taxon>
        <taxon>Anthemidinae</taxon>
        <taxon>Tanacetum</taxon>
    </lineage>
</organism>
<gene>
    <name evidence="2" type="ORF">Tci_931069</name>
</gene>
<dbReference type="EMBL" id="BKCJ011861041">
    <property type="protein sequence ID" value="GFD59100.1"/>
    <property type="molecule type" value="Genomic_DNA"/>
</dbReference>
<protein>
    <submittedName>
        <fullName evidence="2">Uncharacterized protein</fullName>
    </submittedName>
</protein>
<feature type="non-terminal residue" evidence="2">
    <location>
        <position position="1"/>
    </location>
</feature>
<name>A0A699XL86_TANCI</name>
<dbReference type="AlphaFoldDB" id="A0A699XL86"/>
<reference evidence="2" key="1">
    <citation type="journal article" date="2019" name="Sci. Rep.">
        <title>Draft genome of Tanacetum cinerariifolium, the natural source of mosquito coil.</title>
        <authorList>
            <person name="Yamashiro T."/>
            <person name="Shiraishi A."/>
            <person name="Satake H."/>
            <person name="Nakayama K."/>
        </authorList>
    </citation>
    <scope>NUCLEOTIDE SEQUENCE</scope>
</reference>